<dbReference type="Pfam" id="PF24175">
    <property type="entry name" value="SU10_adaptor"/>
    <property type="match status" value="1"/>
</dbReference>
<gene>
    <name evidence="1" type="ORF">A8709_33020</name>
</gene>
<evidence type="ECO:0000313" key="1">
    <source>
        <dbReference type="EMBL" id="OCT12634.1"/>
    </source>
</evidence>
<dbReference type="InterPro" id="IPR056209">
    <property type="entry name" value="SU10_adaptor"/>
</dbReference>
<accession>A0A1C0ZWZ2</accession>
<dbReference type="EMBL" id="LYPC01000027">
    <property type="protein sequence ID" value="OCT12634.1"/>
    <property type="molecule type" value="Genomic_DNA"/>
</dbReference>
<keyword evidence="2" id="KW-1185">Reference proteome</keyword>
<dbReference type="RefSeq" id="WP_065857118.1">
    <property type="nucleotide sequence ID" value="NZ_LYPC01000027.1"/>
</dbReference>
<dbReference type="AlphaFoldDB" id="A0A1C0ZWZ2"/>
<sequence length="243" mass="28434">MASSQLILNDVDLRYRNTYTTAQKIVWMNEEVNELFEILEIDSPPVNFPLQTNVQFYPIPDNVDIDRIKTISIQVNDGSDTPDFRQLPFRMNDDNSYTYGTDLYYTIVGESFFIPNGTVDDRQIYIYMDSQPTEITTANLDSEPSVPKRYQELLKLGLLKRIAAARKDTSWHNNYDAEYQEKIFELEMKMKQSEPEFRAPIDALPRRNCNRSGRRAEFVTLKTDNYGDNTWTDLSKNSWLSFK</sequence>
<proteinExistence type="predicted"/>
<comment type="caution">
    <text evidence="1">The sequence shown here is derived from an EMBL/GenBank/DDBJ whole genome shotgun (WGS) entry which is preliminary data.</text>
</comment>
<reference evidence="2" key="1">
    <citation type="submission" date="2016-05" db="EMBL/GenBank/DDBJ databases">
        <title>Paenibacillus oryzae. sp. nov., isolated from the rice root.</title>
        <authorList>
            <person name="Zhang J."/>
            <person name="Zhang X."/>
        </authorList>
    </citation>
    <scope>NUCLEOTIDE SEQUENCE [LARGE SCALE GENOMIC DNA]</scope>
    <source>
        <strain evidence="2">KCTC13222</strain>
    </source>
</reference>
<dbReference type="STRING" id="512399.A8709_33020"/>
<evidence type="ECO:0000313" key="2">
    <source>
        <dbReference type="Proteomes" id="UP000093309"/>
    </source>
</evidence>
<dbReference type="OrthoDB" id="2617976at2"/>
<organism evidence="1 2">
    <name type="scientific">Paenibacillus pectinilyticus</name>
    <dbReference type="NCBI Taxonomy" id="512399"/>
    <lineage>
        <taxon>Bacteria</taxon>
        <taxon>Bacillati</taxon>
        <taxon>Bacillota</taxon>
        <taxon>Bacilli</taxon>
        <taxon>Bacillales</taxon>
        <taxon>Paenibacillaceae</taxon>
        <taxon>Paenibacillus</taxon>
    </lineage>
</organism>
<dbReference type="Proteomes" id="UP000093309">
    <property type="component" value="Unassembled WGS sequence"/>
</dbReference>
<name>A0A1C0ZWZ2_9BACL</name>
<protein>
    <submittedName>
        <fullName evidence="1">Uncharacterized protein</fullName>
    </submittedName>
</protein>